<keyword evidence="8" id="KW-1185">Reference proteome</keyword>
<dbReference type="SUPFAM" id="SSF54909">
    <property type="entry name" value="Dimeric alpha+beta barrel"/>
    <property type="match status" value="1"/>
</dbReference>
<dbReference type="KEGG" id="lfc:LFE_0343"/>
<evidence type="ECO:0000256" key="5">
    <source>
        <dbReference type="ARBA" id="ARBA00023004"/>
    </source>
</evidence>
<dbReference type="GO" id="GO:0005829">
    <property type="term" value="C:cytosol"/>
    <property type="evidence" value="ECO:0007669"/>
    <property type="project" value="TreeGrafter"/>
</dbReference>
<dbReference type="OrthoDB" id="3251355at2"/>
<dbReference type="InterPro" id="IPR011008">
    <property type="entry name" value="Dimeric_a/b-barrel"/>
</dbReference>
<evidence type="ECO:0000259" key="6">
    <source>
        <dbReference type="Pfam" id="PF20628"/>
    </source>
</evidence>
<comment type="cofactor">
    <cofactor evidence="1">
        <name>heme b</name>
        <dbReference type="ChEBI" id="CHEBI:60344"/>
    </cofactor>
</comment>
<dbReference type="NCBIfam" id="TIGR01413">
    <property type="entry name" value="Dyp_perox_fam"/>
    <property type="match status" value="1"/>
</dbReference>
<keyword evidence="4" id="KW-0560">Oxidoreductase</keyword>
<dbReference type="PANTHER" id="PTHR30521:SF0">
    <property type="entry name" value="DYP-TYPE PEROXIDASE FAMILY PROTEIN"/>
    <property type="match status" value="1"/>
</dbReference>
<dbReference type="STRING" id="1162668.LFE_0343"/>
<evidence type="ECO:0000313" key="7">
    <source>
        <dbReference type="EMBL" id="BAM06065.1"/>
    </source>
</evidence>
<keyword evidence="5" id="KW-0408">Iron</keyword>
<reference evidence="7 8" key="1">
    <citation type="journal article" date="2012" name="J. Bacteriol.">
        <title>Complete Genome Sequence of Leptospirillum ferrooxidans Strain C2-3, Isolated from a Fresh Volcanic Ash Deposit on the Island of Miyake, Japan.</title>
        <authorList>
            <person name="Fujimura R."/>
            <person name="Sato Y."/>
            <person name="Nishizawa T."/>
            <person name="Oshima K."/>
            <person name="Kim S.-W."/>
            <person name="Hattori M."/>
            <person name="Kamijo T."/>
            <person name="Ohta H."/>
        </authorList>
    </citation>
    <scope>NUCLEOTIDE SEQUENCE [LARGE SCALE GENOMIC DNA]</scope>
    <source>
        <strain evidence="7 8">C2-3</strain>
    </source>
</reference>
<dbReference type="eggNOG" id="COG2837">
    <property type="taxonomic scope" value="Bacteria"/>
</dbReference>
<evidence type="ECO:0000256" key="4">
    <source>
        <dbReference type="ARBA" id="ARBA00023002"/>
    </source>
</evidence>
<evidence type="ECO:0000256" key="1">
    <source>
        <dbReference type="ARBA" id="ARBA00001970"/>
    </source>
</evidence>
<evidence type="ECO:0000256" key="2">
    <source>
        <dbReference type="ARBA" id="ARBA00022559"/>
    </source>
</evidence>
<dbReference type="GO" id="GO:0004601">
    <property type="term" value="F:peroxidase activity"/>
    <property type="evidence" value="ECO:0007669"/>
    <property type="project" value="UniProtKB-KW"/>
</dbReference>
<protein>
    <submittedName>
        <fullName evidence="7">Putative dyptype peroxidase</fullName>
    </submittedName>
</protein>
<dbReference type="InterPro" id="IPR006314">
    <property type="entry name" value="Dyp_peroxidase"/>
</dbReference>
<dbReference type="Proteomes" id="UP000007382">
    <property type="component" value="Chromosome"/>
</dbReference>
<proteinExistence type="predicted"/>
<reference evidence="8" key="2">
    <citation type="submission" date="2012-03" db="EMBL/GenBank/DDBJ databases">
        <title>The complete genome sequence of the pioneer microbe on fresh volcanic deposit, Leptospirillum ferrooxidans strain C2-3.</title>
        <authorList>
            <person name="Fujimura R."/>
            <person name="Sato Y."/>
            <person name="Nishizawa T."/>
            <person name="Nanba K."/>
            <person name="Oshima K."/>
            <person name="Hattori M."/>
            <person name="Kamijo T."/>
            <person name="Ohta H."/>
        </authorList>
    </citation>
    <scope>NUCLEOTIDE SEQUENCE [LARGE SCALE GENOMIC DNA]</scope>
    <source>
        <strain evidence="8">C2-3</strain>
    </source>
</reference>
<keyword evidence="2 7" id="KW-0575">Peroxidase</keyword>
<dbReference type="RefSeq" id="WP_014448558.1">
    <property type="nucleotide sequence ID" value="NC_017094.1"/>
</dbReference>
<dbReference type="InterPro" id="IPR048328">
    <property type="entry name" value="Dyp_perox_C"/>
</dbReference>
<dbReference type="PATRIC" id="fig|1162668.3.peg.398"/>
<dbReference type="AlphaFoldDB" id="I0ILB6"/>
<evidence type="ECO:0000256" key="3">
    <source>
        <dbReference type="ARBA" id="ARBA00022723"/>
    </source>
</evidence>
<sequence length="294" mass="32649">MNPRLSQPLILSGNKPLGLSLTYRHLPEKDPVKAIQNLSKLFDPQQGILGFGEPLVSSFSKKVPGLRTFPGLSGINCSSPSTQGSLWFLLQGENRSDIFDQTENLSNILGDAFTPDDQIDTFLYAGGKDLTGYEDGTENPGGEKAAEVAIIEGGIGISGSSLVAVQRWVHDLGHFRTHSQRERDNIIGRRQDTNEELAEAPQTAHVKRSAQESYTPFAYMLRRSMPWALNLQQGLEFIAFGKTLDPFENVLRRMMGLDDGITDALLTFSRPVRGGYYWCPPLTGDRLDFRFLLE</sequence>
<dbReference type="PANTHER" id="PTHR30521">
    <property type="entry name" value="DEFERROCHELATASE/PEROXIDASE"/>
    <property type="match status" value="1"/>
</dbReference>
<dbReference type="GO" id="GO:0020037">
    <property type="term" value="F:heme binding"/>
    <property type="evidence" value="ECO:0007669"/>
    <property type="project" value="InterPro"/>
</dbReference>
<organism evidence="7 8">
    <name type="scientific">Leptospirillum ferrooxidans (strain C2-3)</name>
    <dbReference type="NCBI Taxonomy" id="1162668"/>
    <lineage>
        <taxon>Bacteria</taxon>
        <taxon>Pseudomonadati</taxon>
        <taxon>Nitrospirota</taxon>
        <taxon>Nitrospiria</taxon>
        <taxon>Nitrospirales</taxon>
        <taxon>Nitrospiraceae</taxon>
        <taxon>Leptospirillum</taxon>
    </lineage>
</organism>
<gene>
    <name evidence="7" type="ordered locus">LFE_0343</name>
</gene>
<evidence type="ECO:0000313" key="8">
    <source>
        <dbReference type="Proteomes" id="UP000007382"/>
    </source>
</evidence>
<dbReference type="PROSITE" id="PS51404">
    <property type="entry name" value="DYP_PEROXIDASE"/>
    <property type="match status" value="1"/>
</dbReference>
<dbReference type="GO" id="GO:0046872">
    <property type="term" value="F:metal ion binding"/>
    <property type="evidence" value="ECO:0007669"/>
    <property type="project" value="UniProtKB-KW"/>
</dbReference>
<dbReference type="EMBL" id="AP012342">
    <property type="protein sequence ID" value="BAM06065.1"/>
    <property type="molecule type" value="Genomic_DNA"/>
</dbReference>
<accession>I0ILB6</accession>
<name>I0ILB6_LEPFC</name>
<keyword evidence="3" id="KW-0479">Metal-binding</keyword>
<feature type="domain" description="Dyp-type peroxidase C-terminal" evidence="6">
    <location>
        <begin position="128"/>
        <end position="282"/>
    </location>
</feature>
<dbReference type="HOGENOM" id="CLU_044178_3_0_0"/>
<dbReference type="Pfam" id="PF20628">
    <property type="entry name" value="Dyp_perox_C"/>
    <property type="match status" value="1"/>
</dbReference>